<organism evidence="2">
    <name type="scientific">marine sediment metagenome</name>
    <dbReference type="NCBI Taxonomy" id="412755"/>
    <lineage>
        <taxon>unclassified sequences</taxon>
        <taxon>metagenomes</taxon>
        <taxon>ecological metagenomes</taxon>
    </lineage>
</organism>
<proteinExistence type="predicted"/>
<accession>A0A0F9NIE3</accession>
<comment type="caution">
    <text evidence="2">The sequence shown here is derived from an EMBL/GenBank/DDBJ whole genome shotgun (WGS) entry which is preliminary data.</text>
</comment>
<gene>
    <name evidence="2" type="ORF">LCGC14_1333120</name>
</gene>
<protein>
    <submittedName>
        <fullName evidence="2">Uncharacterized protein</fullName>
    </submittedName>
</protein>
<dbReference type="EMBL" id="LAZR01008076">
    <property type="protein sequence ID" value="KKM81107.1"/>
    <property type="molecule type" value="Genomic_DNA"/>
</dbReference>
<evidence type="ECO:0000313" key="2">
    <source>
        <dbReference type="EMBL" id="KKM81107.1"/>
    </source>
</evidence>
<evidence type="ECO:0000256" key="1">
    <source>
        <dbReference type="SAM" id="Coils"/>
    </source>
</evidence>
<keyword evidence="1" id="KW-0175">Coiled coil</keyword>
<dbReference type="AlphaFoldDB" id="A0A0F9NIE3"/>
<feature type="coiled-coil region" evidence="1">
    <location>
        <begin position="24"/>
        <end position="51"/>
    </location>
</feature>
<reference evidence="2" key="1">
    <citation type="journal article" date="2015" name="Nature">
        <title>Complex archaea that bridge the gap between prokaryotes and eukaryotes.</title>
        <authorList>
            <person name="Spang A."/>
            <person name="Saw J.H."/>
            <person name="Jorgensen S.L."/>
            <person name="Zaremba-Niedzwiedzka K."/>
            <person name="Martijn J."/>
            <person name="Lind A.E."/>
            <person name="van Eijk R."/>
            <person name="Schleper C."/>
            <person name="Guy L."/>
            <person name="Ettema T.J."/>
        </authorList>
    </citation>
    <scope>NUCLEOTIDE SEQUENCE</scope>
</reference>
<sequence>MSETTPEERKAFMHPAKYSSGHIIRRLIADVEQAENQLAEANRLAVALNADGVALEDQLAEAAGMLRRMHGQYHAILGLAPPPRECVNACKPAATFLASLEPHG</sequence>
<name>A0A0F9NIE3_9ZZZZ</name>